<accession>A0A1B7NUR9</accession>
<comment type="caution">
    <text evidence="1">The sequence shown here is derived from an EMBL/GenBank/DDBJ whole genome shotgun (WGS) entry which is preliminary data.</text>
</comment>
<name>A0A1B7NUR9_9EURO</name>
<evidence type="ECO:0000313" key="1">
    <source>
        <dbReference type="EMBL" id="OAX80520.1"/>
    </source>
</evidence>
<reference evidence="1 2" key="1">
    <citation type="submission" date="2015-07" db="EMBL/GenBank/DDBJ databases">
        <title>Emmonsia species relationships and genome sequence.</title>
        <authorList>
            <person name="Cuomo C.A."/>
            <person name="Schwartz I.S."/>
            <person name="Kenyon C."/>
            <person name="de Hoog G.S."/>
            <person name="Govender N.P."/>
            <person name="Botha A."/>
            <person name="Moreno L."/>
            <person name="de Vries M."/>
            <person name="Munoz J.F."/>
            <person name="Stielow J.B."/>
        </authorList>
    </citation>
    <scope>NUCLEOTIDE SEQUENCE [LARGE SCALE GENOMIC DNA]</scope>
    <source>
        <strain evidence="1 2">CBS 136260</strain>
    </source>
</reference>
<protein>
    <submittedName>
        <fullName evidence="1">Uncharacterized protein</fullName>
    </submittedName>
</protein>
<gene>
    <name evidence="1" type="ORF">ACJ72_05144</name>
</gene>
<keyword evidence="2" id="KW-1185">Reference proteome</keyword>
<dbReference type="EMBL" id="LGUA01000682">
    <property type="protein sequence ID" value="OAX80520.1"/>
    <property type="molecule type" value="Genomic_DNA"/>
</dbReference>
<organism evidence="1 2">
    <name type="scientific">Emergomyces africanus</name>
    <dbReference type="NCBI Taxonomy" id="1955775"/>
    <lineage>
        <taxon>Eukaryota</taxon>
        <taxon>Fungi</taxon>
        <taxon>Dikarya</taxon>
        <taxon>Ascomycota</taxon>
        <taxon>Pezizomycotina</taxon>
        <taxon>Eurotiomycetes</taxon>
        <taxon>Eurotiomycetidae</taxon>
        <taxon>Onygenales</taxon>
        <taxon>Ajellomycetaceae</taxon>
        <taxon>Emergomyces</taxon>
    </lineage>
</organism>
<proteinExistence type="predicted"/>
<dbReference type="Proteomes" id="UP000091918">
    <property type="component" value="Unassembled WGS sequence"/>
</dbReference>
<dbReference type="AlphaFoldDB" id="A0A1B7NUR9"/>
<evidence type="ECO:0000313" key="2">
    <source>
        <dbReference type="Proteomes" id="UP000091918"/>
    </source>
</evidence>
<sequence length="61" mass="7103">MDIRRLPQLGSRSTQNRNCRIGEQYVEMEHIGENQSLDQFLNLFHCPFSPPTPSKPPKIHL</sequence>